<dbReference type="EMBL" id="BMJS01000049">
    <property type="protein sequence ID" value="GGG07138.1"/>
    <property type="molecule type" value="Genomic_DNA"/>
</dbReference>
<sequence length="222" mass="23823">MASIEPKLARSVVLDAKPLSFKLGEADFAGSHSKARIWFDSLTILGQDMGKFLFAIDGGQNLNDVTSPTAACNLIEFHLSGPQMKASLEVTIGLPISPKMKTTLEGLISSVKKSEAKDTSIKFGKTNASQEYKNDEKWDVITDLSELVLVPVENSAFNIDFQQYGFLGGSTAAADYYILTISGVMVDKKNFSKAALDVVHGESTEKGQYGLLSIDEGASTAG</sequence>
<evidence type="ECO:0000313" key="2">
    <source>
        <dbReference type="Proteomes" id="UP000636949"/>
    </source>
</evidence>
<protein>
    <submittedName>
        <fullName evidence="1">Uncharacterized protein</fullName>
    </submittedName>
</protein>
<dbReference type="AlphaFoldDB" id="A0A8J2Z6U6"/>
<dbReference type="OrthoDB" id="5604353at2"/>
<dbReference type="InterPro" id="IPR021048">
    <property type="entry name" value="Intracellular_growth_locus_C"/>
</dbReference>
<dbReference type="Proteomes" id="UP000636949">
    <property type="component" value="Unassembled WGS sequence"/>
</dbReference>
<reference evidence="1" key="2">
    <citation type="submission" date="2020-09" db="EMBL/GenBank/DDBJ databases">
        <authorList>
            <person name="Sun Q."/>
            <person name="Zhou Y."/>
        </authorList>
    </citation>
    <scope>NUCLEOTIDE SEQUENCE</scope>
    <source>
        <strain evidence="1">CGMCC 1.15758</strain>
    </source>
</reference>
<accession>A0A8J2Z6U6</accession>
<comment type="caution">
    <text evidence="1">The sequence shown here is derived from an EMBL/GenBank/DDBJ whole genome shotgun (WGS) entry which is preliminary data.</text>
</comment>
<organism evidence="1 2">
    <name type="scientific">Cysteiniphilum litorale</name>
    <dbReference type="NCBI Taxonomy" id="2056700"/>
    <lineage>
        <taxon>Bacteria</taxon>
        <taxon>Pseudomonadati</taxon>
        <taxon>Pseudomonadota</taxon>
        <taxon>Gammaproteobacteria</taxon>
        <taxon>Thiotrichales</taxon>
        <taxon>Fastidiosibacteraceae</taxon>
        <taxon>Cysteiniphilum</taxon>
    </lineage>
</organism>
<evidence type="ECO:0000313" key="1">
    <source>
        <dbReference type="EMBL" id="GGG07138.1"/>
    </source>
</evidence>
<keyword evidence="2" id="KW-1185">Reference proteome</keyword>
<name>A0A8J2Z6U6_9GAMM</name>
<gene>
    <name evidence="1" type="ORF">GCM10010995_25810</name>
</gene>
<proteinExistence type="predicted"/>
<dbReference type="Pfam" id="PF11550">
    <property type="entry name" value="IglC"/>
    <property type="match status" value="1"/>
</dbReference>
<reference evidence="1" key="1">
    <citation type="journal article" date="2014" name="Int. J. Syst. Evol. Microbiol.">
        <title>Complete genome sequence of Corynebacterium casei LMG S-19264T (=DSM 44701T), isolated from a smear-ripened cheese.</title>
        <authorList>
            <consortium name="US DOE Joint Genome Institute (JGI-PGF)"/>
            <person name="Walter F."/>
            <person name="Albersmeier A."/>
            <person name="Kalinowski J."/>
            <person name="Ruckert C."/>
        </authorList>
    </citation>
    <scope>NUCLEOTIDE SEQUENCE</scope>
    <source>
        <strain evidence="1">CGMCC 1.15758</strain>
    </source>
</reference>
<dbReference type="RefSeq" id="WP_117003885.1">
    <property type="nucleotide sequence ID" value="NZ_BMJS01000049.1"/>
</dbReference>